<name>A0A8S1N7A8_PARPR</name>
<dbReference type="OMA" id="AWINNIC"/>
<evidence type="ECO:0000313" key="2">
    <source>
        <dbReference type="Proteomes" id="UP000688137"/>
    </source>
</evidence>
<comment type="caution">
    <text evidence="1">The sequence shown here is derived from an EMBL/GenBank/DDBJ whole genome shotgun (WGS) entry which is preliminary data.</text>
</comment>
<dbReference type="EMBL" id="CAJJDM010000076">
    <property type="protein sequence ID" value="CAD8085115.1"/>
    <property type="molecule type" value="Genomic_DNA"/>
</dbReference>
<sequence>MHVQQLQIVHQSIKAIVLVEPQQNNNVVPILIAKIQVQQMEFVLINAKVQHQMIVSVDLQLYHIVIQHRDAKIKWQVQQLLFNCNNSKYCLNALATSGQCYDNCTNNIKSSCICGTITKQGCSNQQTCEDPNASTGNCITIPNCINNFDNSCQCGTTQISVCSESTYCTNVSDSNGVCLQYCNQNQKSNCICGSINKIACSQTQVCQNPNDQNGNCIEKCQNNLQTNCLCGNSVTPFCSVNEHCLDVKQLTGTCVQQCNQFQNNCVCGTSLYSYCSSTTYCSSKQQGICLEYCSSYQQSNCICGNKVKQVCSNGEKCVDPYADNGICNLGICTSQFQSNCTCGTTNQAHCKQNQYCLDSGALNGICFEKCQQNQNNCLCGIDSIDICFSSTYCLLQSKGVCMQQCTSVNNQNCLILSENQACLDQFNTVYNDVTGICIPTCKENGETNCYCGSTEKSVDQKLICQSGFECQNLETQSRVCVQKCTSNKTSNCYCGQEKSQYCNEDQTCQDQNQQVGLCKQSLNVQTADYSRIINLRLFAIICLFNIA</sequence>
<protein>
    <submittedName>
        <fullName evidence="1">Uncharacterized protein</fullName>
    </submittedName>
</protein>
<reference evidence="1" key="1">
    <citation type="submission" date="2021-01" db="EMBL/GenBank/DDBJ databases">
        <authorList>
            <consortium name="Genoscope - CEA"/>
            <person name="William W."/>
        </authorList>
    </citation>
    <scope>NUCLEOTIDE SEQUENCE</scope>
</reference>
<proteinExistence type="predicted"/>
<dbReference type="AlphaFoldDB" id="A0A8S1N7A8"/>
<evidence type="ECO:0000313" key="1">
    <source>
        <dbReference type="EMBL" id="CAD8085115.1"/>
    </source>
</evidence>
<keyword evidence="2" id="KW-1185">Reference proteome</keyword>
<accession>A0A8S1N7A8</accession>
<gene>
    <name evidence="1" type="ORF">PPRIM_AZ9-3.1.T0730159</name>
</gene>
<organism evidence="1 2">
    <name type="scientific">Paramecium primaurelia</name>
    <dbReference type="NCBI Taxonomy" id="5886"/>
    <lineage>
        <taxon>Eukaryota</taxon>
        <taxon>Sar</taxon>
        <taxon>Alveolata</taxon>
        <taxon>Ciliophora</taxon>
        <taxon>Intramacronucleata</taxon>
        <taxon>Oligohymenophorea</taxon>
        <taxon>Peniculida</taxon>
        <taxon>Parameciidae</taxon>
        <taxon>Paramecium</taxon>
    </lineage>
</organism>
<dbReference type="Proteomes" id="UP000688137">
    <property type="component" value="Unassembled WGS sequence"/>
</dbReference>